<evidence type="ECO:0000256" key="1">
    <source>
        <dbReference type="SAM" id="MobiDB-lite"/>
    </source>
</evidence>
<sequence length="654" mass="72919">MANVFDFQINADENATKALAEMEAKLKQLNPLLNSTRDGLRFGGSETLENTGSLSNKLREMSRHAQDNVQNIGDMIPPLKMFGELSGKYLDKGLKLGGIGAIGYGITKMGQKLNEQSKEAYNLDVMAKNNNMTPEEFSRLSGAMVILGVDADKAKESVDGLYKIFNDPLWARDSATLAQLNSMGVSIIRKDDGTADVMKTMEELAKAFPSYSPALQKTIADTLGFDEHTLALLREGAKFKQLLTKSDELGLTVPNDLNQKLTTLNGTINELNASWEGFKTRTSNATANFLTSDGSVNDGLKGVGDLLTYGPDNFAITRTLGFTRGDESDQLRWGYNNPEFYNTLNTYEKTMLDFGLMTDGYRKKYQQWHLKKGSEKTEPPILPEKPRHVGEKVPDVPVVEEPKIGSENNKKRSGNTRKPRGIRNNNPLNMEFARQKGATVEDHPEKRFAKFSTPYAGLERSAWQLRRYFNGLTDNVKRQSVDLIVRKWAPPGGKDKNRTEDYIDRVAQRLGVGRNDRLDLNNHNVMYSLMREMGMVESKSFPYDKDLVMAAITSTPDPTKTPAKNNTSSTNPQIPGNTEESAGKQDQQYPSLYSKKKDIESETEIAKGMAKAFQDAIGDKPFQVEITLVNDKTGERQKFQSKTAGKITTSMNYP</sequence>
<keyword evidence="3" id="KW-1185">Reference proteome</keyword>
<organism evidence="2 3">
    <name type="scientific">Xenorhabdus yunnanensis</name>
    <dbReference type="NCBI Taxonomy" id="3025878"/>
    <lineage>
        <taxon>Bacteria</taxon>
        <taxon>Pseudomonadati</taxon>
        <taxon>Pseudomonadota</taxon>
        <taxon>Gammaproteobacteria</taxon>
        <taxon>Enterobacterales</taxon>
        <taxon>Morganellaceae</taxon>
        <taxon>Xenorhabdus</taxon>
    </lineage>
</organism>
<comment type="caution">
    <text evidence="2">The sequence shown here is derived from an EMBL/GenBank/DDBJ whole genome shotgun (WGS) entry which is preliminary data.</text>
</comment>
<gene>
    <name evidence="2" type="ORF">PSI23_19030</name>
</gene>
<feature type="region of interest" description="Disordered" evidence="1">
    <location>
        <begin position="554"/>
        <end position="591"/>
    </location>
</feature>
<dbReference type="EMBL" id="JAQRFI010000072">
    <property type="protein sequence ID" value="MDC9591323.1"/>
    <property type="molecule type" value="Genomic_DNA"/>
</dbReference>
<proteinExistence type="predicted"/>
<evidence type="ECO:0000313" key="2">
    <source>
        <dbReference type="EMBL" id="MDC9591323.1"/>
    </source>
</evidence>
<protein>
    <recommendedName>
        <fullName evidence="4">Bacteriophage protein</fullName>
    </recommendedName>
</protein>
<name>A0ABT5LJN3_9GAMM</name>
<evidence type="ECO:0008006" key="4">
    <source>
        <dbReference type="Google" id="ProtNLM"/>
    </source>
</evidence>
<dbReference type="RefSeq" id="WP_273556553.1">
    <property type="nucleotide sequence ID" value="NZ_JAQRFI010000072.1"/>
</dbReference>
<feature type="compositionally biased region" description="Basic residues" evidence="1">
    <location>
        <begin position="411"/>
        <end position="421"/>
    </location>
</feature>
<reference evidence="2 3" key="1">
    <citation type="submission" date="2023-02" db="EMBL/GenBank/DDBJ databases">
        <title>Entomopathogenic bacteria.</title>
        <authorList>
            <person name="Machado R.A."/>
        </authorList>
    </citation>
    <scope>NUCLEOTIDE SEQUENCE [LARGE SCALE GENOMIC DNA]</scope>
    <source>
        <strain evidence="2 3">XENO-10</strain>
    </source>
</reference>
<feature type="region of interest" description="Disordered" evidence="1">
    <location>
        <begin position="402"/>
        <end position="427"/>
    </location>
</feature>
<evidence type="ECO:0000313" key="3">
    <source>
        <dbReference type="Proteomes" id="UP001217178"/>
    </source>
</evidence>
<dbReference type="Proteomes" id="UP001217178">
    <property type="component" value="Unassembled WGS sequence"/>
</dbReference>
<accession>A0ABT5LJN3</accession>